<feature type="signal peptide" evidence="1">
    <location>
        <begin position="1"/>
        <end position="23"/>
    </location>
</feature>
<proteinExistence type="predicted"/>
<feature type="domain" description="PET hydrolase/cutinase-like" evidence="2">
    <location>
        <begin position="50"/>
        <end position="199"/>
    </location>
</feature>
<dbReference type="EMBL" id="DWWN01000003">
    <property type="protein sequence ID" value="HJC44614.1"/>
    <property type="molecule type" value="Genomic_DNA"/>
</dbReference>
<evidence type="ECO:0000259" key="2">
    <source>
        <dbReference type="Pfam" id="PF12740"/>
    </source>
</evidence>
<keyword evidence="1" id="KW-0732">Signal</keyword>
<gene>
    <name evidence="3" type="ORF">H9703_00500</name>
</gene>
<dbReference type="InterPro" id="IPR029058">
    <property type="entry name" value="AB_hydrolase_fold"/>
</dbReference>
<keyword evidence="3" id="KW-0378">Hydrolase</keyword>
<dbReference type="Gene3D" id="3.40.50.1820">
    <property type="entry name" value="alpha/beta hydrolase"/>
    <property type="match status" value="1"/>
</dbReference>
<dbReference type="PANTHER" id="PTHR33428:SF14">
    <property type="entry name" value="CARBOXYLESTERASE TYPE B DOMAIN-CONTAINING PROTEIN"/>
    <property type="match status" value="1"/>
</dbReference>
<reference evidence="3" key="2">
    <citation type="submission" date="2021-04" db="EMBL/GenBank/DDBJ databases">
        <authorList>
            <person name="Gilroy R."/>
        </authorList>
    </citation>
    <scope>NUCLEOTIDE SEQUENCE</scope>
    <source>
        <strain evidence="3">ChiSjej5B23-2810</strain>
    </source>
</reference>
<reference evidence="3" key="1">
    <citation type="journal article" date="2021" name="PeerJ">
        <title>Extensive microbial diversity within the chicken gut microbiome revealed by metagenomics and culture.</title>
        <authorList>
            <person name="Gilroy R."/>
            <person name="Ravi A."/>
            <person name="Getino M."/>
            <person name="Pursley I."/>
            <person name="Horton D.L."/>
            <person name="Alikhan N.F."/>
            <person name="Baker D."/>
            <person name="Gharbi K."/>
            <person name="Hall N."/>
            <person name="Watson M."/>
            <person name="Adriaenssens E.M."/>
            <person name="Foster-Nyarko E."/>
            <person name="Jarju S."/>
            <person name="Secka A."/>
            <person name="Antonio M."/>
            <person name="Oren A."/>
            <person name="Chaudhuri R.R."/>
            <person name="La Ragione R."/>
            <person name="Hildebrand F."/>
            <person name="Pallen M.J."/>
        </authorList>
    </citation>
    <scope>NUCLEOTIDE SEQUENCE</scope>
    <source>
        <strain evidence="3">ChiSjej5B23-2810</strain>
    </source>
</reference>
<dbReference type="Pfam" id="PF12740">
    <property type="entry name" value="PETase"/>
    <property type="match status" value="1"/>
</dbReference>
<dbReference type="AlphaFoldDB" id="A0A9D2P6R6"/>
<dbReference type="InterPro" id="IPR041127">
    <property type="entry name" value="PET_hydrolase/cutinase-like"/>
</dbReference>
<dbReference type="GO" id="GO:0016787">
    <property type="term" value="F:hydrolase activity"/>
    <property type="evidence" value="ECO:0007669"/>
    <property type="project" value="UniProtKB-KW"/>
</dbReference>
<evidence type="ECO:0000256" key="1">
    <source>
        <dbReference type="SAM" id="SignalP"/>
    </source>
</evidence>
<dbReference type="Proteomes" id="UP000823906">
    <property type="component" value="Unassembled WGS sequence"/>
</dbReference>
<protein>
    <submittedName>
        <fullName evidence="3">Alpha/beta hydrolase</fullName>
    </submittedName>
</protein>
<evidence type="ECO:0000313" key="4">
    <source>
        <dbReference type="Proteomes" id="UP000823906"/>
    </source>
</evidence>
<sequence length="305" mass="32487">MKTFLKWAGISLALLVAAKVAWNAVVNSAQNALFAPEDYTQTVETGGPIEAKYMAMGGYEVEKLEVPAPEEDWGKFVAYYPASLAESSGQYPVVVMVNGTGVGASKYPAVFEHLASWGFIVVGNDDPSTCTGDSADATLAWLLNENADPNSRFYQKVDQANIGVCGHSQGGVGVFNAVNANPHSGMYRCAVSLSPTDIELAAALHMDYDPSPTKLPVLVLAASDGDVIQLDGLQKLYSGMDAPRAMARRTGVGHGQMLYTADGYVTAWFMWLLQGDETAARAFTGDAPELLSNPLYQDQQADLGG</sequence>
<evidence type="ECO:0000313" key="3">
    <source>
        <dbReference type="EMBL" id="HJC44614.1"/>
    </source>
</evidence>
<feature type="chain" id="PRO_5039697474" evidence="1">
    <location>
        <begin position="24"/>
        <end position="305"/>
    </location>
</feature>
<accession>A0A9D2P6R6</accession>
<organism evidence="3 4">
    <name type="scientific">Candidatus Faecalibacterium faecigallinarum</name>
    <dbReference type="NCBI Taxonomy" id="2838577"/>
    <lineage>
        <taxon>Bacteria</taxon>
        <taxon>Bacillati</taxon>
        <taxon>Bacillota</taxon>
        <taxon>Clostridia</taxon>
        <taxon>Eubacteriales</taxon>
        <taxon>Oscillospiraceae</taxon>
        <taxon>Faecalibacterium</taxon>
    </lineage>
</organism>
<dbReference type="SUPFAM" id="SSF53474">
    <property type="entry name" value="alpha/beta-Hydrolases"/>
    <property type="match status" value="1"/>
</dbReference>
<name>A0A9D2P6R6_9FIRM</name>
<dbReference type="PANTHER" id="PTHR33428">
    <property type="entry name" value="CHLOROPHYLLASE-2, CHLOROPLASTIC"/>
    <property type="match status" value="1"/>
</dbReference>
<comment type="caution">
    <text evidence="3">The sequence shown here is derived from an EMBL/GenBank/DDBJ whole genome shotgun (WGS) entry which is preliminary data.</text>
</comment>